<name>A0AA85KHK2_TRIRE</name>
<protein>
    <submittedName>
        <fullName evidence="2">Uncharacterized protein</fullName>
    </submittedName>
</protein>
<reference evidence="1" key="1">
    <citation type="submission" date="2022-06" db="EMBL/GenBank/DDBJ databases">
        <authorList>
            <person name="Berger JAMES D."/>
            <person name="Berger JAMES D."/>
        </authorList>
    </citation>
    <scope>NUCLEOTIDE SEQUENCE [LARGE SCALE GENOMIC DNA]</scope>
</reference>
<keyword evidence="1" id="KW-1185">Reference proteome</keyword>
<organism evidence="1 2">
    <name type="scientific">Trichobilharzia regenti</name>
    <name type="common">Nasal bird schistosome</name>
    <dbReference type="NCBI Taxonomy" id="157069"/>
    <lineage>
        <taxon>Eukaryota</taxon>
        <taxon>Metazoa</taxon>
        <taxon>Spiralia</taxon>
        <taxon>Lophotrochozoa</taxon>
        <taxon>Platyhelminthes</taxon>
        <taxon>Trematoda</taxon>
        <taxon>Digenea</taxon>
        <taxon>Strigeidida</taxon>
        <taxon>Schistosomatoidea</taxon>
        <taxon>Schistosomatidae</taxon>
        <taxon>Trichobilharzia</taxon>
    </lineage>
</organism>
<dbReference type="WBParaSite" id="TREG1_94410.1">
    <property type="protein sequence ID" value="TREG1_94410.1"/>
    <property type="gene ID" value="TREG1_94410"/>
</dbReference>
<accession>A0AA85KHK2</accession>
<proteinExistence type="predicted"/>
<reference evidence="2" key="2">
    <citation type="submission" date="2023-11" db="UniProtKB">
        <authorList>
            <consortium name="WormBaseParasite"/>
        </authorList>
    </citation>
    <scope>IDENTIFICATION</scope>
</reference>
<evidence type="ECO:0000313" key="2">
    <source>
        <dbReference type="WBParaSite" id="TREG1_94410.1"/>
    </source>
</evidence>
<evidence type="ECO:0000313" key="1">
    <source>
        <dbReference type="Proteomes" id="UP000050795"/>
    </source>
</evidence>
<sequence length="58" mass="6689">MVPMKDNRNTELVEMHVRLGFQDLNGLFQSECRNENTSFHRSLSSILIFICLSTLSTN</sequence>
<dbReference type="Proteomes" id="UP000050795">
    <property type="component" value="Unassembled WGS sequence"/>
</dbReference>
<dbReference type="AlphaFoldDB" id="A0AA85KHK2"/>